<keyword evidence="8" id="KW-1185">Reference proteome</keyword>
<dbReference type="GO" id="GO:0003677">
    <property type="term" value="F:DNA binding"/>
    <property type="evidence" value="ECO:0007669"/>
    <property type="project" value="UniProtKB-KW"/>
</dbReference>
<dbReference type="PANTHER" id="PTHR44688:SF16">
    <property type="entry name" value="DNA-BINDING TRANSCRIPTIONAL ACTIVATOR DEVR_DOSR"/>
    <property type="match status" value="1"/>
</dbReference>
<dbReference type="CDD" id="cd06170">
    <property type="entry name" value="LuxR_C_like"/>
    <property type="match status" value="1"/>
</dbReference>
<dbReference type="PROSITE" id="PS50110">
    <property type="entry name" value="RESPONSE_REGULATORY"/>
    <property type="match status" value="1"/>
</dbReference>
<dbReference type="EMBL" id="JABAIM010000001">
    <property type="protein sequence ID" value="NLR74762.1"/>
    <property type="molecule type" value="Genomic_DNA"/>
</dbReference>
<feature type="domain" description="Response regulatory" evidence="6">
    <location>
        <begin position="10"/>
        <end position="124"/>
    </location>
</feature>
<evidence type="ECO:0000256" key="2">
    <source>
        <dbReference type="ARBA" id="ARBA00023125"/>
    </source>
</evidence>
<dbReference type="GO" id="GO:0006355">
    <property type="term" value="P:regulation of DNA-templated transcription"/>
    <property type="evidence" value="ECO:0007669"/>
    <property type="project" value="InterPro"/>
</dbReference>
<dbReference type="PANTHER" id="PTHR44688">
    <property type="entry name" value="DNA-BINDING TRANSCRIPTIONAL ACTIVATOR DEVR_DOSR"/>
    <property type="match status" value="1"/>
</dbReference>
<keyword evidence="4" id="KW-0597">Phosphoprotein</keyword>
<feature type="domain" description="HTH luxR-type" evidence="5">
    <location>
        <begin position="140"/>
        <end position="203"/>
    </location>
</feature>
<dbReference type="SMART" id="SM00448">
    <property type="entry name" value="REC"/>
    <property type="match status" value="1"/>
</dbReference>
<keyword evidence="3" id="KW-0804">Transcription</keyword>
<keyword evidence="2" id="KW-0238">DNA-binding</keyword>
<dbReference type="RefSeq" id="WP_168876350.1">
    <property type="nucleotide sequence ID" value="NZ_JABAIM010000001.1"/>
</dbReference>
<organism evidence="7 8">
    <name type="scientific">Leeia aquatica</name>
    <dbReference type="NCBI Taxonomy" id="2725557"/>
    <lineage>
        <taxon>Bacteria</taxon>
        <taxon>Pseudomonadati</taxon>
        <taxon>Pseudomonadota</taxon>
        <taxon>Betaproteobacteria</taxon>
        <taxon>Neisseriales</taxon>
        <taxon>Leeiaceae</taxon>
        <taxon>Leeia</taxon>
    </lineage>
</organism>
<dbReference type="Proteomes" id="UP000587991">
    <property type="component" value="Unassembled WGS sequence"/>
</dbReference>
<dbReference type="SUPFAM" id="SSF52172">
    <property type="entry name" value="CheY-like"/>
    <property type="match status" value="1"/>
</dbReference>
<comment type="caution">
    <text evidence="7">The sequence shown here is derived from an EMBL/GenBank/DDBJ whole genome shotgun (WGS) entry which is preliminary data.</text>
</comment>
<name>A0A847SFN1_9NEIS</name>
<dbReference type="InterPro" id="IPR036388">
    <property type="entry name" value="WH-like_DNA-bd_sf"/>
</dbReference>
<evidence type="ECO:0000259" key="6">
    <source>
        <dbReference type="PROSITE" id="PS50110"/>
    </source>
</evidence>
<sequence length="203" mass="22944">MSKLPELPQLIALVDDDDAIRDALSWLFASRQLSIETFADPAAFLGNYDPHRYGCLLLDVRMPQLSGIELFEKLKASAYCPPALFLTGHGDVPLAVQALKLGAEDFIEKPFDDNDLIQRAQLCLQKDGQLRMTWHNEREHERRLASLTQREREVMQLILLGRLNKVIADQLGISMKTVEVHRARVLEKMGVRSAVELAAMLKP</sequence>
<protein>
    <submittedName>
        <fullName evidence="7">Response regulator transcription factor</fullName>
    </submittedName>
</protein>
<dbReference type="SUPFAM" id="SSF46894">
    <property type="entry name" value="C-terminal effector domain of the bipartite response regulators"/>
    <property type="match status" value="1"/>
</dbReference>
<evidence type="ECO:0000313" key="7">
    <source>
        <dbReference type="EMBL" id="NLR74762.1"/>
    </source>
</evidence>
<feature type="modified residue" description="4-aspartylphosphate" evidence="4">
    <location>
        <position position="59"/>
    </location>
</feature>
<dbReference type="GO" id="GO:0000160">
    <property type="term" value="P:phosphorelay signal transduction system"/>
    <property type="evidence" value="ECO:0007669"/>
    <property type="project" value="InterPro"/>
</dbReference>
<proteinExistence type="predicted"/>
<reference evidence="7 8" key="1">
    <citation type="submission" date="2020-04" db="EMBL/GenBank/DDBJ databases">
        <title>Draft genome of Leeia sp. IMCC25680.</title>
        <authorList>
            <person name="Song J."/>
            <person name="Cho J.-C."/>
        </authorList>
    </citation>
    <scope>NUCLEOTIDE SEQUENCE [LARGE SCALE GENOMIC DNA]</scope>
    <source>
        <strain evidence="7 8">IMCC25680</strain>
    </source>
</reference>
<dbReference type="InterPro" id="IPR000792">
    <property type="entry name" value="Tscrpt_reg_LuxR_C"/>
</dbReference>
<dbReference type="AlphaFoldDB" id="A0A847SFN1"/>
<evidence type="ECO:0000256" key="4">
    <source>
        <dbReference type="PROSITE-ProRule" id="PRU00169"/>
    </source>
</evidence>
<dbReference type="Pfam" id="PF00196">
    <property type="entry name" value="GerE"/>
    <property type="match status" value="1"/>
</dbReference>
<evidence type="ECO:0000259" key="5">
    <source>
        <dbReference type="PROSITE" id="PS50043"/>
    </source>
</evidence>
<dbReference type="PROSITE" id="PS00622">
    <property type="entry name" value="HTH_LUXR_1"/>
    <property type="match status" value="1"/>
</dbReference>
<dbReference type="InterPro" id="IPR011006">
    <property type="entry name" value="CheY-like_superfamily"/>
</dbReference>
<dbReference type="InterPro" id="IPR001789">
    <property type="entry name" value="Sig_transdc_resp-reg_receiver"/>
</dbReference>
<evidence type="ECO:0000313" key="8">
    <source>
        <dbReference type="Proteomes" id="UP000587991"/>
    </source>
</evidence>
<accession>A0A847SFN1</accession>
<dbReference type="PROSITE" id="PS50043">
    <property type="entry name" value="HTH_LUXR_2"/>
    <property type="match status" value="1"/>
</dbReference>
<gene>
    <name evidence="7" type="ORF">HF682_06265</name>
</gene>
<dbReference type="CDD" id="cd17537">
    <property type="entry name" value="REC_FixJ"/>
    <property type="match status" value="1"/>
</dbReference>
<dbReference type="Gene3D" id="3.40.50.2300">
    <property type="match status" value="1"/>
</dbReference>
<evidence type="ECO:0000256" key="1">
    <source>
        <dbReference type="ARBA" id="ARBA00023015"/>
    </source>
</evidence>
<dbReference type="Pfam" id="PF00072">
    <property type="entry name" value="Response_reg"/>
    <property type="match status" value="1"/>
</dbReference>
<dbReference type="Gene3D" id="1.10.10.10">
    <property type="entry name" value="Winged helix-like DNA-binding domain superfamily/Winged helix DNA-binding domain"/>
    <property type="match status" value="1"/>
</dbReference>
<dbReference type="InterPro" id="IPR016032">
    <property type="entry name" value="Sig_transdc_resp-reg_C-effctor"/>
</dbReference>
<keyword evidence="1" id="KW-0805">Transcription regulation</keyword>
<dbReference type="SMART" id="SM00421">
    <property type="entry name" value="HTH_LUXR"/>
    <property type="match status" value="1"/>
</dbReference>
<evidence type="ECO:0000256" key="3">
    <source>
        <dbReference type="ARBA" id="ARBA00023163"/>
    </source>
</evidence>
<dbReference type="PRINTS" id="PR00038">
    <property type="entry name" value="HTHLUXR"/>
</dbReference>